<keyword evidence="11" id="KW-1185">Reference proteome</keyword>
<dbReference type="Pfam" id="PF00005">
    <property type="entry name" value="ABC_tran"/>
    <property type="match status" value="1"/>
</dbReference>
<evidence type="ECO:0000313" key="11">
    <source>
        <dbReference type="Proteomes" id="UP000229366"/>
    </source>
</evidence>
<protein>
    <submittedName>
        <fullName evidence="10">Heme exporter protein A</fullName>
    </submittedName>
</protein>
<dbReference type="PANTHER" id="PTHR43499">
    <property type="entry name" value="ABC TRANSPORTER I FAMILY MEMBER 1"/>
    <property type="match status" value="1"/>
</dbReference>
<comment type="caution">
    <text evidence="10">The sequence shown here is derived from an EMBL/GenBank/DDBJ whole genome shotgun (WGS) entry which is preliminary data.</text>
</comment>
<dbReference type="GO" id="GO:0005524">
    <property type="term" value="F:ATP binding"/>
    <property type="evidence" value="ECO:0007669"/>
    <property type="project" value="UniProtKB-KW"/>
</dbReference>
<proteinExistence type="predicted"/>
<dbReference type="SUPFAM" id="SSF52540">
    <property type="entry name" value="P-loop containing nucleoside triphosphate hydrolases"/>
    <property type="match status" value="1"/>
</dbReference>
<evidence type="ECO:0000256" key="3">
    <source>
        <dbReference type="ARBA" id="ARBA00022519"/>
    </source>
</evidence>
<name>A0A2M8VZM2_9BURK</name>
<accession>A0A2M8VZM2</accession>
<keyword evidence="1" id="KW-0813">Transport</keyword>
<dbReference type="PROSITE" id="PS00211">
    <property type="entry name" value="ABC_TRANSPORTER_1"/>
    <property type="match status" value="1"/>
</dbReference>
<dbReference type="NCBIfam" id="TIGR01189">
    <property type="entry name" value="ccmA"/>
    <property type="match status" value="1"/>
</dbReference>
<evidence type="ECO:0000256" key="1">
    <source>
        <dbReference type="ARBA" id="ARBA00022448"/>
    </source>
</evidence>
<reference evidence="10 11" key="1">
    <citation type="submission" date="2017-11" db="EMBL/GenBank/DDBJ databases">
        <title>Genomic Encyclopedia of Type Strains, Phase III (KMG-III): the genomes of soil and plant-associated and newly described type strains.</title>
        <authorList>
            <person name="Whitman W."/>
        </authorList>
    </citation>
    <scope>NUCLEOTIDE SEQUENCE [LARGE SCALE GENOMIC DNA]</scope>
    <source>
        <strain evidence="10 11">UB-Domo-W1</strain>
    </source>
</reference>
<dbReference type="InterPro" id="IPR017871">
    <property type="entry name" value="ABC_transporter-like_CS"/>
</dbReference>
<dbReference type="InterPro" id="IPR003593">
    <property type="entry name" value="AAA+_ATPase"/>
</dbReference>
<keyword evidence="7" id="KW-1278">Translocase</keyword>
<dbReference type="InterPro" id="IPR005895">
    <property type="entry name" value="ABC_transptr_haem_export_CcmA"/>
</dbReference>
<keyword evidence="3" id="KW-0997">Cell inner membrane</keyword>
<evidence type="ECO:0000256" key="8">
    <source>
        <dbReference type="ARBA" id="ARBA00023136"/>
    </source>
</evidence>
<keyword evidence="6" id="KW-0067">ATP-binding</keyword>
<dbReference type="RefSeq" id="WP_100379022.1">
    <property type="nucleotide sequence ID" value="NZ_CBCSBW010000001.1"/>
</dbReference>
<evidence type="ECO:0000256" key="4">
    <source>
        <dbReference type="ARBA" id="ARBA00022741"/>
    </source>
</evidence>
<feature type="domain" description="ABC transporter" evidence="9">
    <location>
        <begin position="16"/>
        <end position="215"/>
    </location>
</feature>
<organism evidence="10 11">
    <name type="scientific">Polynucleobacter brandtiae</name>
    <dbReference type="NCBI Taxonomy" id="1938816"/>
    <lineage>
        <taxon>Bacteria</taxon>
        <taxon>Pseudomonadati</taxon>
        <taxon>Pseudomonadota</taxon>
        <taxon>Betaproteobacteria</taxon>
        <taxon>Burkholderiales</taxon>
        <taxon>Burkholderiaceae</taxon>
        <taxon>Polynucleobacter</taxon>
    </lineage>
</organism>
<dbReference type="GO" id="GO:0016887">
    <property type="term" value="F:ATP hydrolysis activity"/>
    <property type="evidence" value="ECO:0007669"/>
    <property type="project" value="InterPro"/>
</dbReference>
<keyword evidence="4" id="KW-0547">Nucleotide-binding</keyword>
<evidence type="ECO:0000313" key="10">
    <source>
        <dbReference type="EMBL" id="PJI83307.1"/>
    </source>
</evidence>
<sequence>MTATTPFLPSALLPQLEARGVTCIRGNRELFTDLSLTLSAGECLHIRGENGVGKTSLLRLLTGLSTPESGEILWAGKPIQDEAQSYRRQLLFLGHRDALKEDLTSLENLLMYAAIDDLKLTEKDALAALYQFGLRARADLPVSCLSAGQKKRVLMARMVSRKADIWILDEPFNTLDIAAVQELQQLIAGHLKNNGLVVFTSHQHIEIPGLRVLDL</sequence>
<dbReference type="InterPro" id="IPR003439">
    <property type="entry name" value="ABC_transporter-like_ATP-bd"/>
</dbReference>
<dbReference type="EMBL" id="PGTX01000001">
    <property type="protein sequence ID" value="PJI83307.1"/>
    <property type="molecule type" value="Genomic_DNA"/>
</dbReference>
<evidence type="ECO:0000256" key="2">
    <source>
        <dbReference type="ARBA" id="ARBA00022475"/>
    </source>
</evidence>
<keyword evidence="5" id="KW-0201">Cytochrome c-type biogenesis</keyword>
<dbReference type="PANTHER" id="PTHR43499:SF1">
    <property type="entry name" value="ABC TRANSPORTER I FAMILY MEMBER 1"/>
    <property type="match status" value="1"/>
</dbReference>
<evidence type="ECO:0000256" key="6">
    <source>
        <dbReference type="ARBA" id="ARBA00022840"/>
    </source>
</evidence>
<evidence type="ECO:0000259" key="9">
    <source>
        <dbReference type="PROSITE" id="PS50893"/>
    </source>
</evidence>
<keyword evidence="2" id="KW-1003">Cell membrane</keyword>
<evidence type="ECO:0000256" key="7">
    <source>
        <dbReference type="ARBA" id="ARBA00022967"/>
    </source>
</evidence>
<dbReference type="Gene3D" id="3.40.50.300">
    <property type="entry name" value="P-loop containing nucleotide triphosphate hydrolases"/>
    <property type="match status" value="1"/>
</dbReference>
<keyword evidence="8" id="KW-0472">Membrane</keyword>
<evidence type="ECO:0000256" key="5">
    <source>
        <dbReference type="ARBA" id="ARBA00022748"/>
    </source>
</evidence>
<dbReference type="PROSITE" id="PS50893">
    <property type="entry name" value="ABC_TRANSPORTER_2"/>
    <property type="match status" value="1"/>
</dbReference>
<gene>
    <name evidence="10" type="ORF">B0G85_0704</name>
</gene>
<dbReference type="AlphaFoldDB" id="A0A2M8VZM2"/>
<dbReference type="OrthoDB" id="9800654at2"/>
<dbReference type="Proteomes" id="UP000229366">
    <property type="component" value="Unassembled WGS sequence"/>
</dbReference>
<dbReference type="SMART" id="SM00382">
    <property type="entry name" value="AAA"/>
    <property type="match status" value="1"/>
</dbReference>
<dbReference type="GO" id="GO:0022857">
    <property type="term" value="F:transmembrane transporter activity"/>
    <property type="evidence" value="ECO:0007669"/>
    <property type="project" value="InterPro"/>
</dbReference>
<dbReference type="InterPro" id="IPR027417">
    <property type="entry name" value="P-loop_NTPase"/>
</dbReference>
<dbReference type="GO" id="GO:0017004">
    <property type="term" value="P:cytochrome complex assembly"/>
    <property type="evidence" value="ECO:0007669"/>
    <property type="project" value="UniProtKB-KW"/>
</dbReference>
<dbReference type="NCBIfam" id="NF010061">
    <property type="entry name" value="PRK13538.1"/>
    <property type="match status" value="1"/>
</dbReference>